<gene>
    <name evidence="1" type="ORF">MILVUS5_LOCUS12206</name>
</gene>
<protein>
    <submittedName>
        <fullName evidence="1">Uncharacterized protein</fullName>
    </submittedName>
</protein>
<dbReference type="Proteomes" id="UP001177021">
    <property type="component" value="Unassembled WGS sequence"/>
</dbReference>
<proteinExistence type="predicted"/>
<accession>A0ACB0JEV9</accession>
<comment type="caution">
    <text evidence="1">The sequence shown here is derived from an EMBL/GenBank/DDBJ whole genome shotgun (WGS) entry which is preliminary data.</text>
</comment>
<keyword evidence="2" id="KW-1185">Reference proteome</keyword>
<evidence type="ECO:0000313" key="1">
    <source>
        <dbReference type="EMBL" id="CAJ2642800.1"/>
    </source>
</evidence>
<sequence>MYDFEKIVMPVKMEFSPPITILEGDDYNKDNSFKVIHDNNDDEKSEDFNNLKPTPIGKPPRHASSLRHCLSSTRLMVASSDLVFDGHGGTDAALFVRNNLLRLIVEDSQFPTCVGKAITSAFMKADYAFADSSSLDISSGTTALTALVFGRTMLIANAGDCRAVLGRRGRAIEMSRDQKPNCTSERLRIEKLGGVVYDGYLNGQLSVSRALGDWHMKGPKGSACPLSSEPELQETLLTEDDEFLIMGCDGLWDVMSNQCAVTMARKELMIHNDPQRCSRELVREALKRNSCDNLTVIVVCFSPDPPPRIEIPPSRVRRSISAESLTLLKGVLEC</sequence>
<evidence type="ECO:0000313" key="2">
    <source>
        <dbReference type="Proteomes" id="UP001177021"/>
    </source>
</evidence>
<organism evidence="1 2">
    <name type="scientific">Trifolium pratense</name>
    <name type="common">Red clover</name>
    <dbReference type="NCBI Taxonomy" id="57577"/>
    <lineage>
        <taxon>Eukaryota</taxon>
        <taxon>Viridiplantae</taxon>
        <taxon>Streptophyta</taxon>
        <taxon>Embryophyta</taxon>
        <taxon>Tracheophyta</taxon>
        <taxon>Spermatophyta</taxon>
        <taxon>Magnoliopsida</taxon>
        <taxon>eudicotyledons</taxon>
        <taxon>Gunneridae</taxon>
        <taxon>Pentapetalae</taxon>
        <taxon>rosids</taxon>
        <taxon>fabids</taxon>
        <taxon>Fabales</taxon>
        <taxon>Fabaceae</taxon>
        <taxon>Papilionoideae</taxon>
        <taxon>50 kb inversion clade</taxon>
        <taxon>NPAAA clade</taxon>
        <taxon>Hologalegina</taxon>
        <taxon>IRL clade</taxon>
        <taxon>Trifolieae</taxon>
        <taxon>Trifolium</taxon>
    </lineage>
</organism>
<reference evidence="1" key="1">
    <citation type="submission" date="2023-10" db="EMBL/GenBank/DDBJ databases">
        <authorList>
            <person name="Rodriguez Cubillos JULIANA M."/>
            <person name="De Vega J."/>
        </authorList>
    </citation>
    <scope>NUCLEOTIDE SEQUENCE</scope>
</reference>
<name>A0ACB0JEV9_TRIPR</name>
<dbReference type="EMBL" id="CASHSV030000034">
    <property type="protein sequence ID" value="CAJ2642800.1"/>
    <property type="molecule type" value="Genomic_DNA"/>
</dbReference>